<dbReference type="EMBL" id="JABFTP020000124">
    <property type="protein sequence ID" value="KAL3278664.1"/>
    <property type="molecule type" value="Genomic_DNA"/>
</dbReference>
<dbReference type="InterPro" id="IPR029058">
    <property type="entry name" value="AB_hydrolase_fold"/>
</dbReference>
<evidence type="ECO:0000256" key="4">
    <source>
        <dbReference type="ARBA" id="ARBA00022824"/>
    </source>
</evidence>
<dbReference type="PROSITE" id="PS51011">
    <property type="entry name" value="ARID"/>
    <property type="match status" value="1"/>
</dbReference>
<comment type="subcellular location">
    <subcellularLocation>
        <location evidence="2">Endoplasmic reticulum</location>
    </subcellularLocation>
    <subcellularLocation>
        <location evidence="3">Membrane</location>
    </subcellularLocation>
    <subcellularLocation>
        <location evidence="1">Mitochondrion</location>
    </subcellularLocation>
</comment>
<dbReference type="GO" id="GO:0005739">
    <property type="term" value="C:mitochondrion"/>
    <property type="evidence" value="ECO:0007669"/>
    <property type="project" value="UniProtKB-SubCell"/>
</dbReference>
<keyword evidence="5" id="KW-0496">Mitochondrion</keyword>
<dbReference type="SUPFAM" id="SSF53474">
    <property type="entry name" value="alpha/beta-Hydrolases"/>
    <property type="match status" value="1"/>
</dbReference>
<dbReference type="GO" id="GO:0005783">
    <property type="term" value="C:endoplasmic reticulum"/>
    <property type="evidence" value="ECO:0007669"/>
    <property type="project" value="UniProtKB-SubCell"/>
</dbReference>
<feature type="domain" description="ARID" evidence="8">
    <location>
        <begin position="312"/>
        <end position="404"/>
    </location>
</feature>
<evidence type="ECO:0000313" key="9">
    <source>
        <dbReference type="EMBL" id="KAL3278664.1"/>
    </source>
</evidence>
<evidence type="ECO:0000256" key="6">
    <source>
        <dbReference type="ARBA" id="ARBA00023136"/>
    </source>
</evidence>
<keyword evidence="4" id="KW-0256">Endoplasmic reticulum</keyword>
<evidence type="ECO:0000256" key="5">
    <source>
        <dbReference type="ARBA" id="ARBA00023128"/>
    </source>
</evidence>
<feature type="region of interest" description="Disordered" evidence="7">
    <location>
        <begin position="414"/>
        <end position="485"/>
    </location>
</feature>
<feature type="region of interest" description="Disordered" evidence="7">
    <location>
        <begin position="296"/>
        <end position="315"/>
    </location>
</feature>
<dbReference type="Proteomes" id="UP001516400">
    <property type="component" value="Unassembled WGS sequence"/>
</dbReference>
<dbReference type="GO" id="GO:0016020">
    <property type="term" value="C:membrane"/>
    <property type="evidence" value="ECO:0007669"/>
    <property type="project" value="UniProtKB-SubCell"/>
</dbReference>
<dbReference type="SMART" id="SM01014">
    <property type="entry name" value="ARID"/>
    <property type="match status" value="1"/>
</dbReference>
<feature type="compositionally biased region" description="Basic residues" evidence="7">
    <location>
        <begin position="248"/>
        <end position="261"/>
    </location>
</feature>
<evidence type="ECO:0000259" key="8">
    <source>
        <dbReference type="PROSITE" id="PS51011"/>
    </source>
</evidence>
<reference evidence="9 10" key="1">
    <citation type="journal article" date="2021" name="BMC Biol.">
        <title>Horizontally acquired antibacterial genes associated with adaptive radiation of ladybird beetles.</title>
        <authorList>
            <person name="Li H.S."/>
            <person name="Tang X.F."/>
            <person name="Huang Y.H."/>
            <person name="Xu Z.Y."/>
            <person name="Chen M.L."/>
            <person name="Du X.Y."/>
            <person name="Qiu B.Y."/>
            <person name="Chen P.T."/>
            <person name="Zhang W."/>
            <person name="Slipinski A."/>
            <person name="Escalona H.E."/>
            <person name="Waterhouse R.M."/>
            <person name="Zwick A."/>
            <person name="Pang H."/>
        </authorList>
    </citation>
    <scope>NUCLEOTIDE SEQUENCE [LARGE SCALE GENOMIC DNA]</scope>
    <source>
        <strain evidence="9">SYSU2018</strain>
    </source>
</reference>
<feature type="compositionally biased region" description="Low complexity" evidence="7">
    <location>
        <begin position="262"/>
        <end position="278"/>
    </location>
</feature>
<dbReference type="Gene3D" id="3.40.50.1820">
    <property type="entry name" value="alpha/beta hydrolase"/>
    <property type="match status" value="1"/>
</dbReference>
<name>A0ABD2NJ79_9CUCU</name>
<protein>
    <recommendedName>
        <fullName evidence="8">ARID domain-containing protein</fullName>
    </recommendedName>
</protein>
<dbReference type="SUPFAM" id="SSF46774">
    <property type="entry name" value="ARID-like"/>
    <property type="match status" value="1"/>
</dbReference>
<accession>A0ABD2NJ79</accession>
<organism evidence="9 10">
    <name type="scientific">Cryptolaemus montrouzieri</name>
    <dbReference type="NCBI Taxonomy" id="559131"/>
    <lineage>
        <taxon>Eukaryota</taxon>
        <taxon>Metazoa</taxon>
        <taxon>Ecdysozoa</taxon>
        <taxon>Arthropoda</taxon>
        <taxon>Hexapoda</taxon>
        <taxon>Insecta</taxon>
        <taxon>Pterygota</taxon>
        <taxon>Neoptera</taxon>
        <taxon>Endopterygota</taxon>
        <taxon>Coleoptera</taxon>
        <taxon>Polyphaga</taxon>
        <taxon>Cucujiformia</taxon>
        <taxon>Coccinelloidea</taxon>
        <taxon>Coccinellidae</taxon>
        <taxon>Scymninae</taxon>
        <taxon>Scymnini</taxon>
        <taxon>Cryptolaemus</taxon>
    </lineage>
</organism>
<dbReference type="Pfam" id="PF01388">
    <property type="entry name" value="ARID"/>
    <property type="match status" value="1"/>
</dbReference>
<feature type="compositionally biased region" description="Polar residues" evidence="7">
    <location>
        <begin position="854"/>
        <end position="877"/>
    </location>
</feature>
<dbReference type="Gene3D" id="1.10.150.60">
    <property type="entry name" value="ARID DNA-binding domain"/>
    <property type="match status" value="1"/>
</dbReference>
<dbReference type="InterPro" id="IPR052374">
    <property type="entry name" value="SERAC1"/>
</dbReference>
<evidence type="ECO:0000256" key="7">
    <source>
        <dbReference type="SAM" id="MobiDB-lite"/>
    </source>
</evidence>
<feature type="region of interest" description="Disordered" evidence="7">
    <location>
        <begin position="248"/>
        <end position="280"/>
    </location>
</feature>
<feature type="region of interest" description="Disordered" evidence="7">
    <location>
        <begin position="852"/>
        <end position="915"/>
    </location>
</feature>
<evidence type="ECO:0000256" key="1">
    <source>
        <dbReference type="ARBA" id="ARBA00004173"/>
    </source>
</evidence>
<dbReference type="InterPro" id="IPR001606">
    <property type="entry name" value="ARID_dom"/>
</dbReference>
<evidence type="ECO:0000256" key="2">
    <source>
        <dbReference type="ARBA" id="ARBA00004240"/>
    </source>
</evidence>
<sequence length="1544" mass="173495">MDNNIIQFVGGPCGQHGPYTFYKAFKYKKNGISRIVTLSEFFFVKLWMDSDLLCIGELQLLWIDKNSEQVLASLRLYFLPENTPEGRMDHGEDEVLAIAEKVVLRVEDLVTWITVDAEWTWGRLGKYSKQVKEPPDGDRIEDDVNPVQLTESSLDFSDVEKEKAVLEQEEDKLGPSVMILSYPRYCRYRAMMRRLEGVENEYLKYKIVKALGGFSFAVENTRVMFCRDTFEYPELEGHEMLCNHLAPKLKGRPRGKRKKRSISPGSESNESESSVSTSINAKTKISSDTISNKNGLCIEGSLPRRSTRSSDNSETKEFMKKLTSFMKMKRIPLGRTPSLGFKEIDLHEFYAKVQKLGGYDTVTSSKLWKAIFDEISGHQNSTGAATIIRRHYERLLLPYERHIRGEEYKPLPVAERRRLKNKSDSKSESDTSEGACTSSGTSTSNSLATSTDSPSPTSTATVGDSKESSTNVKQEGKISSLRSVRVKPERQKEKFAKVVKMEDITSSTETLEIVKSEIKTEDITSVVVKQEKPVVQQEAPAVKMENVNTKNEPLTSAVAPVVQKSGSPEKVLVECKESIPIIKTGDTASTNDEELVIVNVPCNPKSLEKLDQNISEEIKSELSEVGNSSANTPFVEELKRGKLDILKEGGLEVTPVRLFSAPSIVKDIRPSVIQSMSNTQITSKLIGSDVQQMPPPLQTSPVKHLPINIPQSLNISKVMVTPTTKPSKLPFFPAKTPSTPPKVVQSRSIYSYSEKTVYGNPKDCLVNSYPVHTPKAPVNLKKHSGGDLLDLTVSSPQKPIVEMRIPNVPTSSNHFSSGVSRNFSKATNLPIFEGRKLGSNLEITLVDSCGKSMTPLQQNSRYSFPQPQHMRSSQNHGYKSHNKRSSSESTNSSKIARLEENGKYNKPSTSSNYHRDREINEVNIPHPFNFKAPNSKAETNVSQAKSFQEAIPSTKNFPAGLAFPITSPSYTKSLYPQSGMASSAPFLQFASQEQLKLYSELMAQNSRIPFPFQLPLQDGRQNHCANDLRTYPWKNCSDNVFLNFGTSSESVHVHSCDFSDHSAQQVTVDVLERTVTREVHKVWVPWGFKGAMMTESEDEVEQTIITLDEGTSYTIILNRRLSLAVAIVIRAVLPTVFNVYYSFLRNQQVLVDNLCNELLPSILAFVANTVSNSLSSVQLGITYPALRKADGDQNQLAIVDDGSPEKSVDLTILSNPKGKIEADVIFIHGLHGGMGRTWTQGQWRHDNHKLKDQSPTVEPTGVMHVPPRRTSLKRTISEIYTTRISKKTMRSQSASCVQTFGEWDIVEFADEEQNEYFTDCWPRDWIHLDCPGVRVLALSYDTDVLWCPIWMKKRIRTGMTQRSQEMIEELLKVGVGRQPIIWVGHSKGGLYIKQIIMNTVEKHDNKDDIINIQRQTKAIMFYSVPHKGSMLADVTLPFLRRSIELLEIQRNCDFIIDLDRRFLDLCNGDNFSPEIFSFIETSFTLMSFLFLKIVPYDSADIAIGTKCGVPLDHREICKPAGRDCFLYLELIKLIKKVINNNSES</sequence>
<keyword evidence="6" id="KW-0472">Membrane</keyword>
<dbReference type="PANTHER" id="PTHR48182">
    <property type="entry name" value="PROTEIN SERAC1"/>
    <property type="match status" value="1"/>
</dbReference>
<feature type="compositionally biased region" description="Polar residues" evidence="7">
    <location>
        <begin position="434"/>
        <end position="445"/>
    </location>
</feature>
<proteinExistence type="predicted"/>
<keyword evidence="10" id="KW-1185">Reference proteome</keyword>
<dbReference type="PANTHER" id="PTHR48182:SF2">
    <property type="entry name" value="PROTEIN SERAC1"/>
    <property type="match status" value="1"/>
</dbReference>
<dbReference type="SMART" id="SM00501">
    <property type="entry name" value="BRIGHT"/>
    <property type="match status" value="1"/>
</dbReference>
<feature type="compositionally biased region" description="Low complexity" evidence="7">
    <location>
        <begin position="446"/>
        <end position="461"/>
    </location>
</feature>
<evidence type="ECO:0000313" key="10">
    <source>
        <dbReference type="Proteomes" id="UP001516400"/>
    </source>
</evidence>
<evidence type="ECO:0000256" key="3">
    <source>
        <dbReference type="ARBA" id="ARBA00004370"/>
    </source>
</evidence>
<dbReference type="InterPro" id="IPR036431">
    <property type="entry name" value="ARID_dom_sf"/>
</dbReference>
<gene>
    <name evidence="9" type="ORF">HHI36_016200</name>
</gene>
<comment type="caution">
    <text evidence="9">The sequence shown here is derived from an EMBL/GenBank/DDBJ whole genome shotgun (WGS) entry which is preliminary data.</text>
</comment>